<dbReference type="GO" id="GO:0046872">
    <property type="term" value="F:metal ion binding"/>
    <property type="evidence" value="ECO:0007669"/>
    <property type="project" value="UniProtKB-KW"/>
</dbReference>
<dbReference type="GO" id="GO:0009089">
    <property type="term" value="P:lysine biosynthetic process via diaminopimelate"/>
    <property type="evidence" value="ECO:0007669"/>
    <property type="project" value="UniProtKB-UniRule"/>
</dbReference>
<dbReference type="NCBIfam" id="TIGR01900">
    <property type="entry name" value="dapE-gram_pos"/>
    <property type="match status" value="1"/>
</dbReference>
<accession>K6UMM3</accession>
<evidence type="ECO:0000256" key="1">
    <source>
        <dbReference type="ARBA" id="ARBA00022723"/>
    </source>
</evidence>
<dbReference type="SUPFAM" id="SSF55031">
    <property type="entry name" value="Bacterial exopeptidase dimerisation domain"/>
    <property type="match status" value="1"/>
</dbReference>
<dbReference type="InterPro" id="IPR036264">
    <property type="entry name" value="Bact_exopeptidase_dim_dom"/>
</dbReference>
<dbReference type="Pfam" id="PF07687">
    <property type="entry name" value="M20_dimer"/>
    <property type="match status" value="1"/>
</dbReference>
<proteinExistence type="predicted"/>
<dbReference type="AlphaFoldDB" id="K6UMM3"/>
<dbReference type="OrthoDB" id="7055905at2"/>
<protein>
    <recommendedName>
        <fullName evidence="3">Succinyl-diaminopimelate desuccinylase</fullName>
        <ecNumber evidence="3">3.5.1.18</ecNumber>
    </recommendedName>
</protein>
<evidence type="ECO:0000313" key="5">
    <source>
        <dbReference type="EMBL" id="GAB78236.1"/>
    </source>
</evidence>
<dbReference type="InterPro" id="IPR050072">
    <property type="entry name" value="Peptidase_M20A"/>
</dbReference>
<evidence type="ECO:0000313" key="6">
    <source>
        <dbReference type="Proteomes" id="UP000008495"/>
    </source>
</evidence>
<reference evidence="5 6" key="1">
    <citation type="submission" date="2012-08" db="EMBL/GenBank/DDBJ databases">
        <title>Whole genome shotgun sequence of Austwickia chelonae NBRC 105200.</title>
        <authorList>
            <person name="Yoshida I."/>
            <person name="Hosoyama A."/>
            <person name="Tsuchikane K."/>
            <person name="Katsumata H."/>
            <person name="Ando Y."/>
            <person name="Ohji S."/>
            <person name="Hamada M."/>
            <person name="Tamura T."/>
            <person name="Yamazoe A."/>
            <person name="Yamazaki S."/>
            <person name="Fujita N."/>
        </authorList>
    </citation>
    <scope>NUCLEOTIDE SEQUENCE [LARGE SCALE GENOMIC DNA]</scope>
    <source>
        <strain evidence="5 6">NBRC 105200</strain>
    </source>
</reference>
<keyword evidence="1" id="KW-0479">Metal-binding</keyword>
<evidence type="ECO:0000256" key="2">
    <source>
        <dbReference type="ARBA" id="ARBA00022801"/>
    </source>
</evidence>
<name>K6UMM3_9MICO</name>
<evidence type="ECO:0000259" key="4">
    <source>
        <dbReference type="Pfam" id="PF07687"/>
    </source>
</evidence>
<dbReference type="PANTHER" id="PTHR43808">
    <property type="entry name" value="ACETYLORNITHINE DEACETYLASE"/>
    <property type="match status" value="1"/>
</dbReference>
<dbReference type="Proteomes" id="UP000008495">
    <property type="component" value="Unassembled WGS sequence"/>
</dbReference>
<dbReference type="RefSeq" id="WP_006502991.1">
    <property type="nucleotide sequence ID" value="NZ_BAGZ01000008.1"/>
</dbReference>
<evidence type="ECO:0000256" key="3">
    <source>
        <dbReference type="NCBIfam" id="TIGR01900"/>
    </source>
</evidence>
<dbReference type="SUPFAM" id="SSF53187">
    <property type="entry name" value="Zn-dependent exopeptidases"/>
    <property type="match status" value="1"/>
</dbReference>
<sequence>MTDLDLELDVVDLTAAICDIASVSGQEGPLADAVEAALRRYDHLVVTRSGNVVVARTESGRSERVILAGHLDTVPLTEPPNLPTRIVADAQGLPEMWGRGTVDMKGGVAVQLRLAATLVAPNRDVTYVFYDCEEVESARNGLGRMALSHPDLLAADFAVLLEPTCAEVEGGCKGTVRVRLSTSGVAAHSGRPWTGENAVHKLAPALSFLSSYEARTVEVDGLIYREGLSAVGISGGAGNNVVPDEASLLVNYRFAPDLTGEQAVAHLRECFPEYALEVVDLAEGARPGLDRPVAQAFVEALGVRVSAKQGWTDVARFSALGVPAVNFGPGDPLLAHKDDERVPLSQLRSAEEALGRWLVGVETDSVPGAS</sequence>
<dbReference type="Gene3D" id="3.30.70.360">
    <property type="match status" value="1"/>
</dbReference>
<dbReference type="EC" id="3.5.1.18" evidence="3"/>
<keyword evidence="6" id="KW-1185">Reference proteome</keyword>
<dbReference type="STRING" id="100225.SAMN05421595_0752"/>
<dbReference type="Gene3D" id="3.40.630.10">
    <property type="entry name" value="Zn peptidases"/>
    <property type="match status" value="1"/>
</dbReference>
<dbReference type="InterPro" id="IPR010174">
    <property type="entry name" value="Succinyl-DAP_deSuclase_DapE"/>
</dbReference>
<comment type="caution">
    <text evidence="5">The sequence shown here is derived from an EMBL/GenBank/DDBJ whole genome shotgun (WGS) entry which is preliminary data.</text>
</comment>
<dbReference type="PANTHER" id="PTHR43808:SF31">
    <property type="entry name" value="N-ACETYL-L-CITRULLINE DEACETYLASE"/>
    <property type="match status" value="1"/>
</dbReference>
<dbReference type="GO" id="GO:0008777">
    <property type="term" value="F:acetylornithine deacetylase activity"/>
    <property type="evidence" value="ECO:0007669"/>
    <property type="project" value="TreeGrafter"/>
</dbReference>
<organism evidence="5 6">
    <name type="scientific">Austwickia chelonae NBRC 105200</name>
    <dbReference type="NCBI Taxonomy" id="1184607"/>
    <lineage>
        <taxon>Bacteria</taxon>
        <taxon>Bacillati</taxon>
        <taxon>Actinomycetota</taxon>
        <taxon>Actinomycetes</taxon>
        <taxon>Micrococcales</taxon>
        <taxon>Dermatophilaceae</taxon>
        <taxon>Austwickia</taxon>
    </lineage>
</organism>
<dbReference type="InterPro" id="IPR002933">
    <property type="entry name" value="Peptidase_M20"/>
</dbReference>
<keyword evidence="2" id="KW-0378">Hydrolase</keyword>
<dbReference type="InterPro" id="IPR011650">
    <property type="entry name" value="Peptidase_M20_dimer"/>
</dbReference>
<dbReference type="GO" id="GO:0009014">
    <property type="term" value="F:succinyl-diaminopimelate desuccinylase activity"/>
    <property type="evidence" value="ECO:0007669"/>
    <property type="project" value="UniProtKB-UniRule"/>
</dbReference>
<feature type="domain" description="Peptidase M20 dimerisation" evidence="4">
    <location>
        <begin position="173"/>
        <end position="275"/>
    </location>
</feature>
<dbReference type="GO" id="GO:0006526">
    <property type="term" value="P:L-arginine biosynthetic process"/>
    <property type="evidence" value="ECO:0007669"/>
    <property type="project" value="TreeGrafter"/>
</dbReference>
<gene>
    <name evidence="5" type="primary">dapE</name>
    <name evidence="5" type="ORF">AUCHE_08_04820</name>
</gene>
<dbReference type="EMBL" id="BAGZ01000008">
    <property type="protein sequence ID" value="GAB78236.1"/>
    <property type="molecule type" value="Genomic_DNA"/>
</dbReference>
<dbReference type="eggNOG" id="COG0624">
    <property type="taxonomic scope" value="Bacteria"/>
</dbReference>
<dbReference type="Pfam" id="PF01546">
    <property type="entry name" value="Peptidase_M20"/>
    <property type="match status" value="1"/>
</dbReference>